<evidence type="ECO:0000313" key="2">
    <source>
        <dbReference type="EMBL" id="MFD2573267.1"/>
    </source>
</evidence>
<dbReference type="SUPFAM" id="SSF53597">
    <property type="entry name" value="Dihydrofolate reductase-like"/>
    <property type="match status" value="1"/>
</dbReference>
<feature type="domain" description="Bacterial bifunctional deaminase-reductase C-terminal" evidence="1">
    <location>
        <begin position="3"/>
        <end position="176"/>
    </location>
</feature>
<sequence>MRKLKLQVQMTVDGFIAGPNGEMDWLAFNWDDELKNYVGALTEPVDCIVLGRNLAQGFIPHWSSNPELEGAEKINSTPKVVFTKTLNQSDWDNTELAKGDLINEIAKLKQQDGGDIIAYGGATFVSNLIKHNLIDEYHLFVNPAAIGTGMAILNQLNSKQALTLVKATPFACGIVVLHYEPSRSE</sequence>
<dbReference type="Pfam" id="PF01872">
    <property type="entry name" value="RibD_C"/>
    <property type="match status" value="1"/>
</dbReference>
<dbReference type="InterPro" id="IPR002734">
    <property type="entry name" value="RibDG_C"/>
</dbReference>
<dbReference type="InterPro" id="IPR024072">
    <property type="entry name" value="DHFR-like_dom_sf"/>
</dbReference>
<dbReference type="InterPro" id="IPR050765">
    <property type="entry name" value="Riboflavin_Biosynth_HTPR"/>
</dbReference>
<reference evidence="3" key="1">
    <citation type="journal article" date="2019" name="Int. J. Syst. Evol. Microbiol.">
        <title>The Global Catalogue of Microorganisms (GCM) 10K type strain sequencing project: providing services to taxonomists for standard genome sequencing and annotation.</title>
        <authorList>
            <consortium name="The Broad Institute Genomics Platform"/>
            <consortium name="The Broad Institute Genome Sequencing Center for Infectious Disease"/>
            <person name="Wu L."/>
            <person name="Ma J."/>
        </authorList>
    </citation>
    <scope>NUCLEOTIDE SEQUENCE [LARGE SCALE GENOMIC DNA]</scope>
    <source>
        <strain evidence="3">KCTC 42805</strain>
    </source>
</reference>
<protein>
    <submittedName>
        <fullName evidence="2">Dihydrofolate reductase family protein</fullName>
    </submittedName>
</protein>
<dbReference type="Proteomes" id="UP001597469">
    <property type="component" value="Unassembled WGS sequence"/>
</dbReference>
<evidence type="ECO:0000259" key="1">
    <source>
        <dbReference type="Pfam" id="PF01872"/>
    </source>
</evidence>
<dbReference type="Gene3D" id="3.40.430.10">
    <property type="entry name" value="Dihydrofolate Reductase, subunit A"/>
    <property type="match status" value="1"/>
</dbReference>
<dbReference type="PANTHER" id="PTHR38011">
    <property type="entry name" value="DIHYDROFOLATE REDUCTASE FAMILY PROTEIN (AFU_ORTHOLOGUE AFUA_8G06820)"/>
    <property type="match status" value="1"/>
</dbReference>
<name>A0ABW5M8H7_9BACT</name>
<dbReference type="RefSeq" id="WP_381525863.1">
    <property type="nucleotide sequence ID" value="NZ_JBHULN010000016.1"/>
</dbReference>
<accession>A0ABW5M8H7</accession>
<proteinExistence type="predicted"/>
<evidence type="ECO:0000313" key="3">
    <source>
        <dbReference type="Proteomes" id="UP001597469"/>
    </source>
</evidence>
<gene>
    <name evidence="2" type="ORF">ACFSUS_21675</name>
</gene>
<comment type="caution">
    <text evidence="2">The sequence shown here is derived from an EMBL/GenBank/DDBJ whole genome shotgun (WGS) entry which is preliminary data.</text>
</comment>
<keyword evidence="3" id="KW-1185">Reference proteome</keyword>
<organism evidence="2 3">
    <name type="scientific">Spirosoma soli</name>
    <dbReference type="NCBI Taxonomy" id="1770529"/>
    <lineage>
        <taxon>Bacteria</taxon>
        <taxon>Pseudomonadati</taxon>
        <taxon>Bacteroidota</taxon>
        <taxon>Cytophagia</taxon>
        <taxon>Cytophagales</taxon>
        <taxon>Cytophagaceae</taxon>
        <taxon>Spirosoma</taxon>
    </lineage>
</organism>
<dbReference type="PANTHER" id="PTHR38011:SF11">
    <property type="entry name" value="2,5-DIAMINO-6-RIBOSYLAMINO-4(3H)-PYRIMIDINONE 5'-PHOSPHATE REDUCTASE"/>
    <property type="match status" value="1"/>
</dbReference>
<dbReference type="EMBL" id="JBHULN010000016">
    <property type="protein sequence ID" value="MFD2573267.1"/>
    <property type="molecule type" value="Genomic_DNA"/>
</dbReference>